<accession>A0AAU9V3T5</accession>
<keyword evidence="3" id="KW-1185">Reference proteome</keyword>
<dbReference type="Pfam" id="PF25298">
    <property type="entry name" value="Baculo_FP_2nd"/>
    <property type="match status" value="1"/>
</dbReference>
<dbReference type="Proteomes" id="UP001153954">
    <property type="component" value="Unassembled WGS sequence"/>
</dbReference>
<feature type="domain" description="FP protein C-terminal" evidence="1">
    <location>
        <begin position="43"/>
        <end position="75"/>
    </location>
</feature>
<protein>
    <recommendedName>
        <fullName evidence="1">FP protein C-terminal domain-containing protein</fullName>
    </recommendedName>
</protein>
<dbReference type="AlphaFoldDB" id="A0AAU9V3T5"/>
<evidence type="ECO:0000313" key="2">
    <source>
        <dbReference type="EMBL" id="CAH2105957.1"/>
    </source>
</evidence>
<gene>
    <name evidence="2" type="ORF">EEDITHA_LOCUS20153</name>
</gene>
<comment type="caution">
    <text evidence="2">The sequence shown here is derived from an EMBL/GenBank/DDBJ whole genome shotgun (WGS) entry which is preliminary data.</text>
</comment>
<dbReference type="EMBL" id="CAKOGL010000029">
    <property type="protein sequence ID" value="CAH2105957.1"/>
    <property type="molecule type" value="Genomic_DNA"/>
</dbReference>
<proteinExistence type="predicted"/>
<evidence type="ECO:0000313" key="3">
    <source>
        <dbReference type="Proteomes" id="UP001153954"/>
    </source>
</evidence>
<name>A0AAU9V3T5_EUPED</name>
<sequence length="79" mass="9438">MKTFAKRLNNLNSNQKKTESIFPYWRTKLKTFSDGVSKQISTNRYCWTSYGKVFVRKDDTSKIIHIQNEAQIHHLMQEK</sequence>
<evidence type="ECO:0000259" key="1">
    <source>
        <dbReference type="Pfam" id="PF25298"/>
    </source>
</evidence>
<dbReference type="InterPro" id="IPR057251">
    <property type="entry name" value="FP_C"/>
</dbReference>
<organism evidence="2 3">
    <name type="scientific">Euphydryas editha</name>
    <name type="common">Edith's checkerspot</name>
    <dbReference type="NCBI Taxonomy" id="104508"/>
    <lineage>
        <taxon>Eukaryota</taxon>
        <taxon>Metazoa</taxon>
        <taxon>Ecdysozoa</taxon>
        <taxon>Arthropoda</taxon>
        <taxon>Hexapoda</taxon>
        <taxon>Insecta</taxon>
        <taxon>Pterygota</taxon>
        <taxon>Neoptera</taxon>
        <taxon>Endopterygota</taxon>
        <taxon>Lepidoptera</taxon>
        <taxon>Glossata</taxon>
        <taxon>Ditrysia</taxon>
        <taxon>Papilionoidea</taxon>
        <taxon>Nymphalidae</taxon>
        <taxon>Nymphalinae</taxon>
        <taxon>Euphydryas</taxon>
    </lineage>
</organism>
<reference evidence="2" key="1">
    <citation type="submission" date="2022-03" db="EMBL/GenBank/DDBJ databases">
        <authorList>
            <person name="Tunstrom K."/>
        </authorList>
    </citation>
    <scope>NUCLEOTIDE SEQUENCE</scope>
</reference>